<keyword evidence="1" id="KW-0812">Transmembrane</keyword>
<evidence type="ECO:0000259" key="2">
    <source>
        <dbReference type="Pfam" id="PF07790"/>
    </source>
</evidence>
<dbReference type="Pfam" id="PF07790">
    <property type="entry name" value="Pilin_N"/>
    <property type="match status" value="1"/>
</dbReference>
<name>A0A643JVR1_9EURY</name>
<sequence>MNFKELLADNDAVSPVIGVILMVAITVILAAVIGTFVLGLGDQVGNTVPQASFSFDLTDNDQSATDNPDSLSITHESGTEINPEQLTFAVSGATADDADESASATLAIDGVSGATSWNDLSPNDVSAGSTVTLDGNDFQYDLDGDGSFAATGANNDNSGVDSDAEALNLSGATVRLVWADGSGESSATLRSGPPLTPKQ</sequence>
<feature type="transmembrane region" description="Helical" evidence="1">
    <location>
        <begin position="12"/>
        <end position="40"/>
    </location>
</feature>
<dbReference type="InterPro" id="IPR012859">
    <property type="entry name" value="Pilin_N_archaeal"/>
</dbReference>
<gene>
    <name evidence="3" type="ORF">Hfx1149_14680</name>
</gene>
<keyword evidence="1" id="KW-1133">Transmembrane helix</keyword>
<dbReference type="AlphaFoldDB" id="A0A643JVR1"/>
<accession>A0A643JVR1</accession>
<organism evidence="3">
    <name type="scientific">Haloferax sp. CBA1149</name>
    <dbReference type="NCBI Taxonomy" id="2650753"/>
    <lineage>
        <taxon>Archaea</taxon>
        <taxon>Methanobacteriati</taxon>
        <taxon>Methanobacteriota</taxon>
        <taxon>Stenosarchaea group</taxon>
        <taxon>Halobacteria</taxon>
        <taxon>Halobacteriales</taxon>
        <taxon>Haloferacaceae</taxon>
        <taxon>Haloferax</taxon>
    </lineage>
</organism>
<dbReference type="NCBIfam" id="TIGR02537">
    <property type="entry name" value="arch_flag_Nterm"/>
    <property type="match status" value="1"/>
</dbReference>
<dbReference type="PANTHER" id="PTHR38138:SF1">
    <property type="entry name" value="ARCHAEAL TYPE IV PILIN N-TERMINAL DOMAIN-CONTAINING PROTEIN"/>
    <property type="match status" value="1"/>
</dbReference>
<reference evidence="3" key="1">
    <citation type="submission" date="2019-09" db="EMBL/GenBank/DDBJ databases">
        <title>Genomic analysis of Haloferax sp. CBA1149.</title>
        <authorList>
            <person name="Roh S.W."/>
        </authorList>
    </citation>
    <scope>NUCLEOTIDE SEQUENCE</scope>
    <source>
        <strain evidence="3">CBA1149</strain>
    </source>
</reference>
<dbReference type="EMBL" id="VZUS01000003">
    <property type="protein sequence ID" value="KAB1185677.1"/>
    <property type="molecule type" value="Genomic_DNA"/>
</dbReference>
<protein>
    <submittedName>
        <fullName evidence="3">Type IV pilin</fullName>
    </submittedName>
</protein>
<dbReference type="PANTHER" id="PTHR38138">
    <property type="entry name" value="VNG6441H"/>
    <property type="match status" value="1"/>
</dbReference>
<comment type="caution">
    <text evidence="3">The sequence shown here is derived from an EMBL/GenBank/DDBJ whole genome shotgun (WGS) entry which is preliminary data.</text>
</comment>
<dbReference type="InterPro" id="IPR013373">
    <property type="entry name" value="Flagellin/pilin_N_arc"/>
</dbReference>
<evidence type="ECO:0000313" key="3">
    <source>
        <dbReference type="EMBL" id="KAB1185677.1"/>
    </source>
</evidence>
<proteinExistence type="predicted"/>
<keyword evidence="1" id="KW-0472">Membrane</keyword>
<dbReference type="RefSeq" id="WP_151139480.1">
    <property type="nucleotide sequence ID" value="NZ_VZUS01000003.1"/>
</dbReference>
<evidence type="ECO:0000256" key="1">
    <source>
        <dbReference type="SAM" id="Phobius"/>
    </source>
</evidence>
<feature type="domain" description="Archaeal Type IV pilin N-terminal" evidence="2">
    <location>
        <begin position="11"/>
        <end position="93"/>
    </location>
</feature>